<dbReference type="SUPFAM" id="SSF56112">
    <property type="entry name" value="Protein kinase-like (PK-like)"/>
    <property type="match status" value="1"/>
</dbReference>
<dbReference type="PROSITE" id="PS50011">
    <property type="entry name" value="PROTEIN_KINASE_DOM"/>
    <property type="match status" value="1"/>
</dbReference>
<dbReference type="OrthoDB" id="341578at2759"/>
<dbReference type="Proteomes" id="UP000225706">
    <property type="component" value="Unassembled WGS sequence"/>
</dbReference>
<proteinExistence type="predicted"/>
<feature type="domain" description="Protein kinase" evidence="1">
    <location>
        <begin position="1"/>
        <end position="132"/>
    </location>
</feature>
<organism evidence="2 3">
    <name type="scientific">Stylophora pistillata</name>
    <name type="common">Smooth cauliflower coral</name>
    <dbReference type="NCBI Taxonomy" id="50429"/>
    <lineage>
        <taxon>Eukaryota</taxon>
        <taxon>Metazoa</taxon>
        <taxon>Cnidaria</taxon>
        <taxon>Anthozoa</taxon>
        <taxon>Hexacorallia</taxon>
        <taxon>Scleractinia</taxon>
        <taxon>Astrocoeniina</taxon>
        <taxon>Pocilloporidae</taxon>
        <taxon>Stylophora</taxon>
    </lineage>
</organism>
<comment type="caution">
    <text evidence="2">The sequence shown here is derived from an EMBL/GenBank/DDBJ whole genome shotgun (WGS) entry which is preliminary data.</text>
</comment>
<dbReference type="PANTHER" id="PTHR26392">
    <property type="entry name" value="MITOGEN-ACTIVATED PROTEIN KINASE KINASE KINASE 7-RELATED"/>
    <property type="match status" value="1"/>
</dbReference>
<dbReference type="EMBL" id="LSMT01000574">
    <property type="protein sequence ID" value="PFX16116.1"/>
    <property type="molecule type" value="Genomic_DNA"/>
</dbReference>
<dbReference type="AlphaFoldDB" id="A0A2B4RG18"/>
<keyword evidence="2" id="KW-0808">Transferase</keyword>
<dbReference type="InterPro" id="IPR000719">
    <property type="entry name" value="Prot_kinase_dom"/>
</dbReference>
<dbReference type="InterPro" id="IPR001245">
    <property type="entry name" value="Ser-Thr/Tyr_kinase_cat_dom"/>
</dbReference>
<evidence type="ECO:0000313" key="2">
    <source>
        <dbReference type="EMBL" id="PFX16116.1"/>
    </source>
</evidence>
<protein>
    <submittedName>
        <fullName evidence="2">Dual serine/threonine and tyrosine protein kinase</fullName>
    </submittedName>
</protein>
<evidence type="ECO:0000259" key="1">
    <source>
        <dbReference type="PROSITE" id="PS50011"/>
    </source>
</evidence>
<dbReference type="Gene3D" id="1.10.510.10">
    <property type="entry name" value="Transferase(Phosphotransferase) domain 1"/>
    <property type="match status" value="1"/>
</dbReference>
<dbReference type="GO" id="GO:0005524">
    <property type="term" value="F:ATP binding"/>
    <property type="evidence" value="ECO:0007669"/>
    <property type="project" value="InterPro"/>
</dbReference>
<accession>A0A2B4RG18</accession>
<sequence>MIEENTVKICDVGICKEVDIISGIDTGTHLYNAPEVFRSELYDFKADIYSFGIMLWEIWFGRRAFADVNLSDKHDFFRLVDDGHRPKDVEDFKKPPRFWKELMEECWDGDPEKRPTAKKYEQKITELSYEWSG</sequence>
<gene>
    <name evidence="2" type="primary">dstyk</name>
    <name evidence="2" type="ORF">AWC38_SpisGene19619</name>
</gene>
<dbReference type="InterPro" id="IPR011009">
    <property type="entry name" value="Kinase-like_dom_sf"/>
</dbReference>
<evidence type="ECO:0000313" key="3">
    <source>
        <dbReference type="Proteomes" id="UP000225706"/>
    </source>
</evidence>
<dbReference type="Pfam" id="PF07714">
    <property type="entry name" value="PK_Tyr_Ser-Thr"/>
    <property type="match status" value="1"/>
</dbReference>
<dbReference type="PANTHER" id="PTHR26392:SF92">
    <property type="entry name" value="PROTEIN KINASE DOMAIN-CONTAINING PROTEIN"/>
    <property type="match status" value="1"/>
</dbReference>
<name>A0A2B4RG18_STYPI</name>
<reference evidence="3" key="1">
    <citation type="journal article" date="2017" name="bioRxiv">
        <title>Comparative analysis of the genomes of Stylophora pistillata and Acropora digitifera provides evidence for extensive differences between species of corals.</title>
        <authorList>
            <person name="Voolstra C.R."/>
            <person name="Li Y."/>
            <person name="Liew Y.J."/>
            <person name="Baumgarten S."/>
            <person name="Zoccola D."/>
            <person name="Flot J.-F."/>
            <person name="Tambutte S."/>
            <person name="Allemand D."/>
            <person name="Aranda M."/>
        </authorList>
    </citation>
    <scope>NUCLEOTIDE SEQUENCE [LARGE SCALE GENOMIC DNA]</scope>
</reference>
<dbReference type="GO" id="GO:0004672">
    <property type="term" value="F:protein kinase activity"/>
    <property type="evidence" value="ECO:0007669"/>
    <property type="project" value="InterPro"/>
</dbReference>
<keyword evidence="3" id="KW-1185">Reference proteome</keyword>
<keyword evidence="2" id="KW-0418">Kinase</keyword>